<evidence type="ECO:0000313" key="3">
    <source>
        <dbReference type="EMBL" id="CAE7235606.1"/>
    </source>
</evidence>
<dbReference type="OrthoDB" id="429980at2759"/>
<dbReference type="PANTHER" id="PTHR46224">
    <property type="entry name" value="ANKYRIN REPEAT FAMILY PROTEIN"/>
    <property type="match status" value="1"/>
</dbReference>
<dbReference type="InterPro" id="IPR002110">
    <property type="entry name" value="Ankyrin_rpt"/>
</dbReference>
<dbReference type="Pfam" id="PF00023">
    <property type="entry name" value="Ank"/>
    <property type="match status" value="2"/>
</dbReference>
<dbReference type="InterPro" id="IPR036770">
    <property type="entry name" value="Ankyrin_rpt-contain_sf"/>
</dbReference>
<keyword evidence="1" id="KW-0040">ANK repeat</keyword>
<feature type="region of interest" description="Disordered" evidence="2">
    <location>
        <begin position="577"/>
        <end position="665"/>
    </location>
</feature>
<reference evidence="3" key="1">
    <citation type="submission" date="2021-02" db="EMBL/GenBank/DDBJ databases">
        <authorList>
            <person name="Dougan E. K."/>
            <person name="Rhodes N."/>
            <person name="Thang M."/>
            <person name="Chan C."/>
        </authorList>
    </citation>
    <scope>NUCLEOTIDE SEQUENCE</scope>
</reference>
<dbReference type="AlphaFoldDB" id="A0A812KSQ2"/>
<feature type="repeat" description="ANK" evidence="1">
    <location>
        <begin position="354"/>
        <end position="388"/>
    </location>
</feature>
<accession>A0A812KSQ2</accession>
<feature type="repeat" description="ANK" evidence="1">
    <location>
        <begin position="524"/>
        <end position="556"/>
    </location>
</feature>
<dbReference type="SUPFAM" id="SSF48403">
    <property type="entry name" value="Ankyrin repeat"/>
    <property type="match status" value="1"/>
</dbReference>
<sequence length="665" mass="74200">MGACCQSSRAAEEDDQGLHEQLADMWVVKVSDVLQMRGVPKCHQELRQSNLLVKHSPSFLTIFVSHQWLGDDHPDCRGMQFRIFQKALKNVLDGSIKLELDATSQFFGHMKTLSAEYRKKLKDAYLWMDWFCVPQIVHETDTVDRERVREEAGRCIRSIPLYVEACQIFAAVVPKQMHRDTQEFCSYFTWLNRGWCRAEMWCKLLSNRSDIPIVVITSTDQVEFAMPMQWLKSPVHKGTFSLESDRVAVCKFIQEALDYKLARLSRQKNLDIYRYFAARYTDFLGLPKKRRSLPEFLSYFNFPSMEAAVKQKKGMGAMACAALSGDAGLLRQLAEAKAPMDTKLREISELDVLPDWTPLHLAGVRDDEDAEAVAALLELRADPNKVNKLGHPILGTCESVRAIELLVQYRADINQMKPLTMSTPLTLACLRCPEPAVVAKLLELRGDVNLMKGGIGLTPLHSLAIYSHGNPHSLKVAEMLIAARADLDCRAKAGLLFRSVELTCRLIMRIRKEPPLIVRVMGDGSTTPLGFAALFGGDALLDYLLDEGADPQVCNHRGLTPLELSRHSAVYNVLSHRTSTGSTSSTLASPPLSPILPRSPRSPPLPSPLGPVSPTSNASASKELASMEEREEDSYCVMMDSVALERPPAPQTESRGTESFIITSL</sequence>
<comment type="caution">
    <text evidence="3">The sequence shown here is derived from an EMBL/GenBank/DDBJ whole genome shotgun (WGS) entry which is preliminary data.</text>
</comment>
<proteinExistence type="predicted"/>
<dbReference type="InterPro" id="IPR051616">
    <property type="entry name" value="Cul2-RING_E3_ligase_SR"/>
</dbReference>
<dbReference type="SMART" id="SM00248">
    <property type="entry name" value="ANK"/>
    <property type="match status" value="5"/>
</dbReference>
<feature type="compositionally biased region" description="Low complexity" evidence="2">
    <location>
        <begin position="578"/>
        <end position="599"/>
    </location>
</feature>
<gene>
    <name evidence="3" type="primary">ANKK1</name>
    <name evidence="3" type="ORF">SNEC2469_LOCUS3918</name>
</gene>
<feature type="compositionally biased region" description="Pro residues" evidence="2">
    <location>
        <begin position="600"/>
        <end position="611"/>
    </location>
</feature>
<dbReference type="Gene3D" id="1.25.40.20">
    <property type="entry name" value="Ankyrin repeat-containing domain"/>
    <property type="match status" value="2"/>
</dbReference>
<evidence type="ECO:0000256" key="1">
    <source>
        <dbReference type="PROSITE-ProRule" id="PRU00023"/>
    </source>
</evidence>
<keyword evidence="4" id="KW-1185">Reference proteome</keyword>
<dbReference type="PANTHER" id="PTHR46224:SF64">
    <property type="entry name" value="IQ MOTIF AND ANKYRIN REPEAT DOMAIN-CONTAINING PROTEIN 1"/>
    <property type="match status" value="1"/>
</dbReference>
<dbReference type="EMBL" id="CAJNJA010008353">
    <property type="protein sequence ID" value="CAE7235606.1"/>
    <property type="molecule type" value="Genomic_DNA"/>
</dbReference>
<organism evidence="3 4">
    <name type="scientific">Symbiodinium necroappetens</name>
    <dbReference type="NCBI Taxonomy" id="1628268"/>
    <lineage>
        <taxon>Eukaryota</taxon>
        <taxon>Sar</taxon>
        <taxon>Alveolata</taxon>
        <taxon>Dinophyceae</taxon>
        <taxon>Suessiales</taxon>
        <taxon>Symbiodiniaceae</taxon>
        <taxon>Symbiodinium</taxon>
    </lineage>
</organism>
<protein>
    <submittedName>
        <fullName evidence="3">ANKK1 protein</fullName>
    </submittedName>
</protein>
<name>A0A812KSQ2_9DINO</name>
<dbReference type="PROSITE" id="PS50088">
    <property type="entry name" value="ANK_REPEAT"/>
    <property type="match status" value="2"/>
</dbReference>
<evidence type="ECO:0000313" key="4">
    <source>
        <dbReference type="Proteomes" id="UP000601435"/>
    </source>
</evidence>
<evidence type="ECO:0000256" key="2">
    <source>
        <dbReference type="SAM" id="MobiDB-lite"/>
    </source>
</evidence>
<dbReference type="Proteomes" id="UP000601435">
    <property type="component" value="Unassembled WGS sequence"/>
</dbReference>